<dbReference type="OrthoDB" id="8815223at2"/>
<dbReference type="Proteomes" id="UP000199317">
    <property type="component" value="Unassembled WGS sequence"/>
</dbReference>
<keyword evidence="2" id="KW-1185">Reference proteome</keyword>
<name>A0A1H0WUY7_9BURK</name>
<protein>
    <submittedName>
        <fullName evidence="1">Uncharacterized protein</fullName>
    </submittedName>
</protein>
<dbReference type="AlphaFoldDB" id="A0A1H0WUY7"/>
<reference evidence="2" key="1">
    <citation type="submission" date="2016-10" db="EMBL/GenBank/DDBJ databases">
        <authorList>
            <person name="Varghese N."/>
            <person name="Submissions S."/>
        </authorList>
    </citation>
    <scope>NUCLEOTIDE SEQUENCE [LARGE SCALE GENOMIC DNA]</scope>
    <source>
        <strain evidence="2">DSM 17101</strain>
    </source>
</reference>
<organism evidence="1 2">
    <name type="scientific">Paracidovorax cattleyae</name>
    <dbReference type="NCBI Taxonomy" id="80868"/>
    <lineage>
        <taxon>Bacteria</taxon>
        <taxon>Pseudomonadati</taxon>
        <taxon>Pseudomonadota</taxon>
        <taxon>Betaproteobacteria</taxon>
        <taxon>Burkholderiales</taxon>
        <taxon>Comamonadaceae</taxon>
        <taxon>Paracidovorax</taxon>
    </lineage>
</organism>
<gene>
    <name evidence="1" type="ORF">SAMN04489708_1579</name>
</gene>
<dbReference type="InterPro" id="IPR046560">
    <property type="entry name" value="DUF6714"/>
</dbReference>
<dbReference type="EMBL" id="FNJL01000057">
    <property type="protein sequence ID" value="SDP94016.1"/>
    <property type="molecule type" value="Genomic_DNA"/>
</dbReference>
<proteinExistence type="predicted"/>
<evidence type="ECO:0000313" key="2">
    <source>
        <dbReference type="Proteomes" id="UP000199317"/>
    </source>
</evidence>
<evidence type="ECO:0000313" key="1">
    <source>
        <dbReference type="EMBL" id="SDP94016.1"/>
    </source>
</evidence>
<dbReference type="Pfam" id="PF20461">
    <property type="entry name" value="DUF6714"/>
    <property type="match status" value="1"/>
</dbReference>
<sequence length="174" mass="19706">MADASTHAALLALADGFSENLRPQVFNDFLDVDEEFREHNALLQSRDHQSLTREDLGSVGWNPVGCMNVAGWKYWLPALGRIALSTETAGRGYFMSDLLVYLKNPGSNPAFLSLTQQEREAVARFLKEATPFVRENLEPEVEVEYDLKPVQLQWEMFSRGRPCDDEIPKHGHGR</sequence>
<accession>A0A1H0WUY7</accession>